<accession>A0A813DRC7</accession>
<feature type="non-terminal residue" evidence="1">
    <location>
        <position position="157"/>
    </location>
</feature>
<proteinExistence type="predicted"/>
<evidence type="ECO:0000313" key="1">
    <source>
        <dbReference type="EMBL" id="CAE8587973.1"/>
    </source>
</evidence>
<comment type="caution">
    <text evidence="1">The sequence shown here is derived from an EMBL/GenBank/DDBJ whole genome shotgun (WGS) entry which is preliminary data.</text>
</comment>
<gene>
    <name evidence="1" type="ORF">PGLA1383_LOCUS6798</name>
</gene>
<dbReference type="Proteomes" id="UP000654075">
    <property type="component" value="Unassembled WGS sequence"/>
</dbReference>
<keyword evidence="2" id="KW-1185">Reference proteome</keyword>
<name>A0A813DRC7_POLGL</name>
<reference evidence="1" key="1">
    <citation type="submission" date="2021-02" db="EMBL/GenBank/DDBJ databases">
        <authorList>
            <person name="Dougan E. K."/>
            <person name="Rhodes N."/>
            <person name="Thang M."/>
            <person name="Chan C."/>
        </authorList>
    </citation>
    <scope>NUCLEOTIDE SEQUENCE</scope>
</reference>
<sequence length="157" mass="16404">VAREGGISVYASPHAVGKPTGMLPKGRLFSVLEVIDGNPYYVWGRLVKSTSGGGGEGASSWVMLKDVSGAACAVEKKKSNNNSNNNNSNYKPGHYEVAREGGISVYASPHAVGKPTGMLPKGRLFSVLEVIDGNPYYVWGRLVKSTSGGGGEGASSW</sequence>
<organism evidence="1 2">
    <name type="scientific">Polarella glacialis</name>
    <name type="common">Dinoflagellate</name>
    <dbReference type="NCBI Taxonomy" id="89957"/>
    <lineage>
        <taxon>Eukaryota</taxon>
        <taxon>Sar</taxon>
        <taxon>Alveolata</taxon>
        <taxon>Dinophyceae</taxon>
        <taxon>Suessiales</taxon>
        <taxon>Suessiaceae</taxon>
        <taxon>Polarella</taxon>
    </lineage>
</organism>
<protein>
    <submittedName>
        <fullName evidence="1">Uncharacterized protein</fullName>
    </submittedName>
</protein>
<evidence type="ECO:0000313" key="2">
    <source>
        <dbReference type="Proteomes" id="UP000654075"/>
    </source>
</evidence>
<dbReference type="AlphaFoldDB" id="A0A813DRC7"/>
<feature type="non-terminal residue" evidence="1">
    <location>
        <position position="1"/>
    </location>
</feature>
<dbReference type="EMBL" id="CAJNNV010002856">
    <property type="protein sequence ID" value="CAE8587973.1"/>
    <property type="molecule type" value="Genomic_DNA"/>
</dbReference>